<dbReference type="HOGENOM" id="CLU_106311_0_0_10"/>
<protein>
    <recommendedName>
        <fullName evidence="1">DUF4136 domain-containing protein</fullName>
    </recommendedName>
</protein>
<dbReference type="Pfam" id="PF13590">
    <property type="entry name" value="DUF4136"/>
    <property type="match status" value="1"/>
</dbReference>
<feature type="domain" description="DUF4136" evidence="1">
    <location>
        <begin position="47"/>
        <end position="220"/>
    </location>
</feature>
<keyword evidence="3" id="KW-1185">Reference proteome</keyword>
<accession>A0A0E3V8M7</accession>
<sequence length="225" mass="24889">MKTHHQRKVGKWKLGAVLLLLGVGGLTSCRENAVNDLSPADSPVYITNYDRSVNFGQYKTFSLPDSVIIESNDSYSMTQTDVSGRFVTNVANALTAKGFRRVNRGENADLGVAIIRVNNQYTGVASDPYSYYSNYWGGGFGGFGGYGYYPYYPSYYTYQVTDQYWEIQIVDLKNRPATGTTGSTQAQLNVIYDATIRGTDITDQQAVDTAVTAIFNQSPYLKATE</sequence>
<evidence type="ECO:0000259" key="1">
    <source>
        <dbReference type="Pfam" id="PF13590"/>
    </source>
</evidence>
<dbReference type="InterPro" id="IPR025411">
    <property type="entry name" value="DUF4136"/>
</dbReference>
<dbReference type="RefSeq" id="WP_046576290.1">
    <property type="nucleotide sequence ID" value="NZ_CP010429.1"/>
</dbReference>
<name>A0A0E3V8M7_9BACT</name>
<dbReference type="KEGG" id="srd:SD10_20255"/>
<gene>
    <name evidence="2" type="ORF">SD10_20255</name>
</gene>
<dbReference type="PROSITE" id="PS51257">
    <property type="entry name" value="PROKAR_LIPOPROTEIN"/>
    <property type="match status" value="1"/>
</dbReference>
<dbReference type="STRING" id="1379870.SD10_20255"/>
<reference evidence="2 3" key="1">
    <citation type="journal article" date="2014" name="Curr. Microbiol.">
        <title>Spirosoma radiotolerans sp. nov., a gamma-radiation-resistant bacterium isolated from gamma ray-irradiated soil.</title>
        <authorList>
            <person name="Lee J.J."/>
            <person name="Srinivasan S."/>
            <person name="Lim S."/>
            <person name="Joe M."/>
            <person name="Im S."/>
            <person name="Bae S.I."/>
            <person name="Park K.R."/>
            <person name="Han J.H."/>
            <person name="Park S.H."/>
            <person name="Joo B.M."/>
            <person name="Park S.J."/>
            <person name="Kim M.K."/>
        </authorList>
    </citation>
    <scope>NUCLEOTIDE SEQUENCE [LARGE SCALE GENOMIC DNA]</scope>
    <source>
        <strain evidence="2 3">DG5A</strain>
    </source>
</reference>
<proteinExistence type="predicted"/>
<evidence type="ECO:0000313" key="2">
    <source>
        <dbReference type="EMBL" id="AKD56892.1"/>
    </source>
</evidence>
<evidence type="ECO:0000313" key="3">
    <source>
        <dbReference type="Proteomes" id="UP000033054"/>
    </source>
</evidence>
<dbReference type="EMBL" id="CP010429">
    <property type="protein sequence ID" value="AKD56892.1"/>
    <property type="molecule type" value="Genomic_DNA"/>
</dbReference>
<dbReference type="Gene3D" id="3.30.160.670">
    <property type="match status" value="1"/>
</dbReference>
<dbReference type="AlphaFoldDB" id="A0A0E3V8M7"/>
<dbReference type="Proteomes" id="UP000033054">
    <property type="component" value="Chromosome"/>
</dbReference>
<dbReference type="PATRIC" id="fig|1379870.5.peg.4363"/>
<dbReference type="OrthoDB" id="959498at2"/>
<organism evidence="2 3">
    <name type="scientific">Spirosoma radiotolerans</name>
    <dbReference type="NCBI Taxonomy" id="1379870"/>
    <lineage>
        <taxon>Bacteria</taxon>
        <taxon>Pseudomonadati</taxon>
        <taxon>Bacteroidota</taxon>
        <taxon>Cytophagia</taxon>
        <taxon>Cytophagales</taxon>
        <taxon>Cytophagaceae</taxon>
        <taxon>Spirosoma</taxon>
    </lineage>
</organism>